<protein>
    <submittedName>
        <fullName evidence="2">Uncharacterized protein</fullName>
    </submittedName>
</protein>
<name>A0A090VZ14_9FLAO</name>
<organism evidence="2 3">
    <name type="scientific">Jejuia pallidilutea</name>
    <dbReference type="NCBI Taxonomy" id="504487"/>
    <lineage>
        <taxon>Bacteria</taxon>
        <taxon>Pseudomonadati</taxon>
        <taxon>Bacteroidota</taxon>
        <taxon>Flavobacteriia</taxon>
        <taxon>Flavobacteriales</taxon>
        <taxon>Flavobacteriaceae</taxon>
        <taxon>Jejuia</taxon>
    </lineage>
</organism>
<keyword evidence="1" id="KW-1133">Transmembrane helix</keyword>
<evidence type="ECO:0000313" key="3">
    <source>
        <dbReference type="Proteomes" id="UP000029646"/>
    </source>
</evidence>
<proteinExistence type="predicted"/>
<accession>A0A090VZ14</accession>
<keyword evidence="1" id="KW-0812">Transmembrane</keyword>
<feature type="transmembrane region" description="Helical" evidence="1">
    <location>
        <begin position="6"/>
        <end position="28"/>
    </location>
</feature>
<evidence type="ECO:0000256" key="1">
    <source>
        <dbReference type="SAM" id="Phobius"/>
    </source>
</evidence>
<dbReference type="EMBL" id="BBNS01000003">
    <property type="protein sequence ID" value="GAL69980.1"/>
    <property type="molecule type" value="Genomic_DNA"/>
</dbReference>
<evidence type="ECO:0000313" key="2">
    <source>
        <dbReference type="EMBL" id="GAL69980.1"/>
    </source>
</evidence>
<dbReference type="AlphaFoldDB" id="A0A090VZ14"/>
<sequence length="50" mass="5328">MGLDFIIVSCTTNVAGILSLGVLSFFCAKVVKQQNVVKTSAIRSLFGTLH</sequence>
<reference evidence="2 3" key="1">
    <citation type="journal article" date="2014" name="Genome Announc.">
        <title>Draft Genome Sequence of Marine Flavobacterium Jejuia pallidilutea Strain 11shimoA1 and Pigmentation Mutants.</title>
        <authorList>
            <person name="Takatani N."/>
            <person name="Nakanishi M."/>
            <person name="Meirelles P."/>
            <person name="Mino S."/>
            <person name="Suda W."/>
            <person name="Oshima K."/>
            <person name="Hattori M."/>
            <person name="Ohkuma M."/>
            <person name="Hosokawa M."/>
            <person name="Miyashita K."/>
            <person name="Thompson F.L."/>
            <person name="Niwa A."/>
            <person name="Sawabe T."/>
            <person name="Sawabe T."/>
        </authorList>
    </citation>
    <scope>NUCLEOTIDE SEQUENCE [LARGE SCALE GENOMIC DNA]</scope>
    <source>
        <strain evidence="3">JCM19302</strain>
    </source>
</reference>
<dbReference type="Proteomes" id="UP000029646">
    <property type="component" value="Unassembled WGS sequence"/>
</dbReference>
<gene>
    <name evidence="2" type="ORF">JCM19302_875</name>
</gene>
<comment type="caution">
    <text evidence="2">The sequence shown here is derived from an EMBL/GenBank/DDBJ whole genome shotgun (WGS) entry which is preliminary data.</text>
</comment>
<keyword evidence="1" id="KW-0472">Membrane</keyword>